<evidence type="ECO:0000259" key="2">
    <source>
        <dbReference type="Pfam" id="PF06713"/>
    </source>
</evidence>
<feature type="transmembrane region" description="Helical" evidence="1">
    <location>
        <begin position="41"/>
        <end position="58"/>
    </location>
</feature>
<keyword evidence="4" id="KW-1185">Reference proteome</keyword>
<evidence type="ECO:0000313" key="3">
    <source>
        <dbReference type="EMBL" id="NOJ74484.1"/>
    </source>
</evidence>
<evidence type="ECO:0000256" key="1">
    <source>
        <dbReference type="SAM" id="Phobius"/>
    </source>
</evidence>
<accession>A0ABX1WIJ2</accession>
<keyword evidence="1" id="KW-0472">Membrane</keyword>
<reference evidence="3 4" key="1">
    <citation type="submission" date="2020-05" db="EMBL/GenBank/DDBJ databases">
        <title>Tigecycline resistant gene in Empedobacter stercoris.</title>
        <authorList>
            <person name="Chen Y."/>
            <person name="Cheng Y."/>
            <person name="Zhou K."/>
        </authorList>
    </citation>
    <scope>NUCLEOTIDE SEQUENCE [LARGE SCALE GENOMIC DNA]</scope>
    <source>
        <strain evidence="3 4">ES202</strain>
    </source>
</reference>
<keyword evidence="1" id="KW-0812">Transmembrane</keyword>
<proteinExistence type="predicted"/>
<dbReference type="Proteomes" id="UP000580344">
    <property type="component" value="Unassembled WGS sequence"/>
</dbReference>
<keyword evidence="1" id="KW-1133">Transmembrane helix</keyword>
<dbReference type="Pfam" id="PF06713">
    <property type="entry name" value="bPH_4"/>
    <property type="match status" value="1"/>
</dbReference>
<gene>
    <name evidence="3" type="ORF">HMH06_01250</name>
</gene>
<name>A0ABX1WIJ2_9FLAO</name>
<dbReference type="InterPro" id="IPR009589">
    <property type="entry name" value="PH_YyaB-like"/>
</dbReference>
<dbReference type="EMBL" id="JABFOQ010000002">
    <property type="protein sequence ID" value="NOJ74484.1"/>
    <property type="molecule type" value="Genomic_DNA"/>
</dbReference>
<evidence type="ECO:0000313" key="4">
    <source>
        <dbReference type="Proteomes" id="UP000580344"/>
    </source>
</evidence>
<feature type="transmembrane region" description="Helical" evidence="1">
    <location>
        <begin position="12"/>
        <end position="35"/>
    </location>
</feature>
<organism evidence="3 4">
    <name type="scientific">Empedobacter stercoris</name>
    <dbReference type="NCBI Taxonomy" id="1628248"/>
    <lineage>
        <taxon>Bacteria</taxon>
        <taxon>Pseudomonadati</taxon>
        <taxon>Bacteroidota</taxon>
        <taxon>Flavobacteriia</taxon>
        <taxon>Flavobacteriales</taxon>
        <taxon>Weeksellaceae</taxon>
        <taxon>Empedobacter</taxon>
    </lineage>
</organism>
<comment type="caution">
    <text evidence="3">The sequence shown here is derived from an EMBL/GenBank/DDBJ whole genome shotgun (WGS) entry which is preliminary data.</text>
</comment>
<feature type="domain" description="Uncharacterized protein YyaB-like PH" evidence="2">
    <location>
        <begin position="60"/>
        <end position="135"/>
    </location>
</feature>
<sequence>MQENVKTYQSRLSVSLVVFLFLIFSFVGIGISFNSIQQNEIGIVVCILTILFIIYMYLSTIYKIINNEELVVKVGFLMNIKIDIKKIVEIKKTKSMISSPAWSLNRIEIFYNKYDSVIISPKNQTEFIQDLQKINSSIKIDL</sequence>
<dbReference type="RefSeq" id="WP_171621808.1">
    <property type="nucleotide sequence ID" value="NZ_CBCRZD010000039.1"/>
</dbReference>
<protein>
    <submittedName>
        <fullName evidence="3">PH domain-containing protein</fullName>
    </submittedName>
</protein>